<dbReference type="Gene3D" id="6.10.140.400">
    <property type="match status" value="2"/>
</dbReference>
<gene>
    <name evidence="1" type="ORF">S01H1_61298</name>
</gene>
<name>X0Y7V9_9ZZZZ</name>
<dbReference type="InterPro" id="IPR020994">
    <property type="entry name" value="Uncharacterised_Ca-bd_CcbP"/>
</dbReference>
<dbReference type="Pfam" id="PF11535">
    <property type="entry name" value="Calci_bind_CcbP"/>
    <property type="match status" value="1"/>
</dbReference>
<evidence type="ECO:0008006" key="2">
    <source>
        <dbReference type="Google" id="ProtNLM"/>
    </source>
</evidence>
<dbReference type="EMBL" id="BARS01040181">
    <property type="protein sequence ID" value="GAG32951.1"/>
    <property type="molecule type" value="Genomic_DNA"/>
</dbReference>
<dbReference type="AlphaFoldDB" id="X0Y7V9"/>
<reference evidence="1" key="1">
    <citation type="journal article" date="2014" name="Front. Microbiol.">
        <title>High frequency of phylogenetically diverse reductive dehalogenase-homologous genes in deep subseafloor sedimentary metagenomes.</title>
        <authorList>
            <person name="Kawai M."/>
            <person name="Futagami T."/>
            <person name="Toyoda A."/>
            <person name="Takaki Y."/>
            <person name="Nishi S."/>
            <person name="Hori S."/>
            <person name="Arai W."/>
            <person name="Tsubouchi T."/>
            <person name="Morono Y."/>
            <person name="Uchiyama I."/>
            <person name="Ito T."/>
            <person name="Fujiyama A."/>
            <person name="Inagaki F."/>
            <person name="Takami H."/>
        </authorList>
    </citation>
    <scope>NUCLEOTIDE SEQUENCE</scope>
    <source>
        <strain evidence="1">Expedition CK06-06</strain>
    </source>
</reference>
<sequence length="123" mass="14403">MPEVKKDEAREHRIMMEIVVDAYGAEEQAMGWYYYLEDTLVFPFTARCIAKRPISPLKVGDEVEVHGMAPENECEHEMFVIMPWERDGLAVPLIQLEVIHGDEQTKEAVRDWHYWISRGYTFG</sequence>
<accession>X0Y7V9</accession>
<protein>
    <recommendedName>
        <fullName evidence="2">Calcium-binding protein</fullName>
    </recommendedName>
</protein>
<organism evidence="1">
    <name type="scientific">marine sediment metagenome</name>
    <dbReference type="NCBI Taxonomy" id="412755"/>
    <lineage>
        <taxon>unclassified sequences</taxon>
        <taxon>metagenomes</taxon>
        <taxon>ecological metagenomes</taxon>
    </lineage>
</organism>
<proteinExistence type="predicted"/>
<evidence type="ECO:0000313" key="1">
    <source>
        <dbReference type="EMBL" id="GAG32951.1"/>
    </source>
</evidence>
<comment type="caution">
    <text evidence="1">The sequence shown here is derived from an EMBL/GenBank/DDBJ whole genome shotgun (WGS) entry which is preliminary data.</text>
</comment>